<accession>A0A672GHF9</accession>
<dbReference type="Ensembl" id="ENSSFAT00005043592.1">
    <property type="protein sequence ID" value="ENSSFAP00005042062.1"/>
    <property type="gene ID" value="ENSSFAG00005020890.1"/>
</dbReference>
<dbReference type="InterPro" id="IPR046815">
    <property type="entry name" value="P2RX7_C"/>
</dbReference>
<dbReference type="Proteomes" id="UP000472267">
    <property type="component" value="Chromosome 22"/>
</dbReference>
<dbReference type="PANTHER" id="PTHR36981">
    <property type="entry name" value="ZGC:195170"/>
    <property type="match status" value="1"/>
</dbReference>
<dbReference type="Pfam" id="PF20478">
    <property type="entry name" value="P2RX7_C"/>
    <property type="match status" value="1"/>
</dbReference>
<reference evidence="3" key="1">
    <citation type="submission" date="2019-06" db="EMBL/GenBank/DDBJ databases">
        <authorList>
            <consortium name="Wellcome Sanger Institute Data Sharing"/>
        </authorList>
    </citation>
    <scope>NUCLEOTIDE SEQUENCE [LARGE SCALE GENOMIC DNA]</scope>
</reference>
<name>A0A672GHF9_SALFA</name>
<evidence type="ECO:0000256" key="1">
    <source>
        <dbReference type="SAM" id="MobiDB-lite"/>
    </source>
</evidence>
<proteinExistence type="predicted"/>
<dbReference type="Ensembl" id="ENSSFAT00005012970.1">
    <property type="protein sequence ID" value="ENSSFAP00005012423.1"/>
    <property type="gene ID" value="ENSSFAG00005006876.1"/>
</dbReference>
<feature type="domain" description="P2X purinoreceptor 7 intracellular" evidence="2">
    <location>
        <begin position="65"/>
        <end position="194"/>
    </location>
</feature>
<protein>
    <recommendedName>
        <fullName evidence="2">P2X purinoreceptor 7 intracellular domain-containing protein</fullName>
    </recommendedName>
</protein>
<keyword evidence="4" id="KW-1185">Reference proteome</keyword>
<evidence type="ECO:0000313" key="4">
    <source>
        <dbReference type="Proteomes" id="UP000472267"/>
    </source>
</evidence>
<reference evidence="3" key="2">
    <citation type="submission" date="2025-05" db="UniProtKB">
        <authorList>
            <consortium name="Ensembl"/>
        </authorList>
    </citation>
    <scope>IDENTIFICATION</scope>
</reference>
<dbReference type="OMA" id="RHHAYRN"/>
<dbReference type="Ensembl" id="ENSSFAT00005018443.1">
    <property type="protein sequence ID" value="ENSSFAP00005017732.1"/>
    <property type="gene ID" value="ENSSFAG00005009387.1"/>
</dbReference>
<evidence type="ECO:0000313" key="3">
    <source>
        <dbReference type="Ensembl" id="ENSSFAP00005017732.1"/>
    </source>
</evidence>
<evidence type="ECO:0000259" key="2">
    <source>
        <dbReference type="Pfam" id="PF20478"/>
    </source>
</evidence>
<dbReference type="PANTHER" id="PTHR36981:SF9">
    <property type="entry name" value="NANOR-RELATED"/>
    <property type="match status" value="1"/>
</dbReference>
<organism evidence="3 4">
    <name type="scientific">Salarias fasciatus</name>
    <name type="common">Jewelled blenny</name>
    <name type="synonym">Blennius fasciatus</name>
    <dbReference type="NCBI Taxonomy" id="181472"/>
    <lineage>
        <taxon>Eukaryota</taxon>
        <taxon>Metazoa</taxon>
        <taxon>Chordata</taxon>
        <taxon>Craniata</taxon>
        <taxon>Vertebrata</taxon>
        <taxon>Euteleostomi</taxon>
        <taxon>Actinopterygii</taxon>
        <taxon>Neopterygii</taxon>
        <taxon>Teleostei</taxon>
        <taxon>Neoteleostei</taxon>
        <taxon>Acanthomorphata</taxon>
        <taxon>Ovalentaria</taxon>
        <taxon>Blenniimorphae</taxon>
        <taxon>Blenniiformes</taxon>
        <taxon>Blennioidei</taxon>
        <taxon>Blenniidae</taxon>
        <taxon>Salariinae</taxon>
        <taxon>Salarias</taxon>
    </lineage>
</organism>
<sequence>MESDSDRSASASNSSFEVEDFSPPPSPDAGDNSAAQGPEPYQFEPMAQAPTEAGATAAEADDALQGRMGAVSEWCACGHCSSLSPAENICCRETPKVWHRCQQVGVSTCITQHPGFEPVSLNPYVLQAAYAYERQIFGETQETMVNSSYRHLAYRNFVRWCWGYLGQHIRVVLPSCAVTVIREHFPEDGPYTGFLPPLDFYE</sequence>
<dbReference type="Proteomes" id="UP000472267">
    <property type="component" value="Chromosome 10"/>
</dbReference>
<dbReference type="Proteomes" id="UP000472267">
    <property type="component" value="Chromosome 18"/>
</dbReference>
<feature type="region of interest" description="Disordered" evidence="1">
    <location>
        <begin position="1"/>
        <end position="45"/>
    </location>
</feature>
<dbReference type="AlphaFoldDB" id="A0A672GHF9"/>